<organism evidence="2 3">
    <name type="scientific">Rossellomorea vietnamensis</name>
    <dbReference type="NCBI Taxonomy" id="218284"/>
    <lineage>
        <taxon>Bacteria</taxon>
        <taxon>Bacillati</taxon>
        <taxon>Bacillota</taxon>
        <taxon>Bacilli</taxon>
        <taxon>Bacillales</taxon>
        <taxon>Bacillaceae</taxon>
        <taxon>Rossellomorea</taxon>
    </lineage>
</organism>
<dbReference type="GO" id="GO:0046677">
    <property type="term" value="P:response to antibiotic"/>
    <property type="evidence" value="ECO:0007669"/>
    <property type="project" value="UniProtKB-KW"/>
</dbReference>
<evidence type="ECO:0000313" key="3">
    <source>
        <dbReference type="Proteomes" id="UP000325182"/>
    </source>
</evidence>
<evidence type="ECO:0000313" key="2">
    <source>
        <dbReference type="EMBL" id="TYR99814.1"/>
    </source>
</evidence>
<dbReference type="Proteomes" id="UP000325182">
    <property type="component" value="Unassembled WGS sequence"/>
</dbReference>
<proteinExistence type="predicted"/>
<protein>
    <submittedName>
        <fullName evidence="2">VOC family protein</fullName>
    </submittedName>
</protein>
<comment type="caution">
    <text evidence="2">The sequence shown here is derived from an EMBL/GenBank/DDBJ whole genome shotgun (WGS) entry which is preliminary data.</text>
</comment>
<sequence length="123" mass="14152">MKDIVFGAPVPVLRIFDEVKAKEFYLDFLQYETDWAYGGEELPAYMQISKGSCILHLSEHHGDACPGAAVRIPVEDIEEWHGRLIDKNYKYMKPGLEETPWNTREVKVTDPFGNRLVFYGLLS</sequence>
<reference evidence="2 3" key="1">
    <citation type="submission" date="2019-08" db="EMBL/GenBank/DDBJ databases">
        <title>Bacillus genomes from the desert of Cuatro Cienegas, Coahuila.</title>
        <authorList>
            <person name="Olmedo-Alvarez G."/>
        </authorList>
    </citation>
    <scope>NUCLEOTIDE SEQUENCE [LARGE SCALE GENOMIC DNA]</scope>
    <source>
        <strain evidence="2 3">CH128b_4D</strain>
    </source>
</reference>
<keyword evidence="1" id="KW-0046">Antibiotic resistance</keyword>
<dbReference type="RefSeq" id="WP_113926989.1">
    <property type="nucleotide sequence ID" value="NZ_VTEG01000004.1"/>
</dbReference>
<dbReference type="InterPro" id="IPR000335">
    <property type="entry name" value="Bleomycin-R"/>
</dbReference>
<dbReference type="CDD" id="cd08349">
    <property type="entry name" value="BLMA_like"/>
    <property type="match status" value="1"/>
</dbReference>
<gene>
    <name evidence="2" type="ORF">FZC84_08315</name>
</gene>
<dbReference type="Gene3D" id="3.10.180.10">
    <property type="entry name" value="2,3-Dihydroxybiphenyl 1,2-Dioxygenase, domain 1"/>
    <property type="match status" value="1"/>
</dbReference>
<name>A0A5D4MD88_9BACI</name>
<dbReference type="Pfam" id="PF19581">
    <property type="entry name" value="Glyoxalase_7"/>
    <property type="match status" value="1"/>
</dbReference>
<dbReference type="InterPro" id="IPR029068">
    <property type="entry name" value="Glyas_Bleomycin-R_OHBP_Dase"/>
</dbReference>
<dbReference type="EMBL" id="VTEG01000004">
    <property type="protein sequence ID" value="TYR99814.1"/>
    <property type="molecule type" value="Genomic_DNA"/>
</dbReference>
<dbReference type="AlphaFoldDB" id="A0A5D4MD88"/>
<accession>A0A5D4MD88</accession>
<dbReference type="SUPFAM" id="SSF54593">
    <property type="entry name" value="Glyoxalase/Bleomycin resistance protein/Dihydroxybiphenyl dioxygenase"/>
    <property type="match status" value="1"/>
</dbReference>
<evidence type="ECO:0000256" key="1">
    <source>
        <dbReference type="ARBA" id="ARBA00023251"/>
    </source>
</evidence>